<keyword evidence="2" id="KW-0460">Magnesium</keyword>
<dbReference type="AlphaFoldDB" id="A0AAD7F6E4"/>
<dbReference type="Gene3D" id="3.40.718.10">
    <property type="entry name" value="Isopropylmalate Dehydrogenase"/>
    <property type="match status" value="1"/>
</dbReference>
<sequence>MFKTAVRSMATSSRKSLTIGLIPADGIGREVIPAARDAIIAVKSELPELKFIDLLAGWETFTRTGTALPRETVQTLKEQCDCALFGSVSSPSRKVAGYSSPIVALRKELDLYANIRPVVSVQGSAVAQGPTVDLIVVRENTECLYVKDENLIQTENGKEARATRLITERASTRIGKIAFELAKARPRKLVTIIHKSNVLSVTDGLFRESVRAVPAVSGGKYDDVTIEEQLVDSAVYRLFREPQIFDVMVAPNLYGDIISDAAAALVGSLGVIPSINAGDDFVMGEPVHGSAPDIAGKGIANPVASIRSAALMLRHLGYTSAADKIDKAVNDTLAPAKLLTPDLRGTASTSQVTDHIMGLIEKQYA</sequence>
<evidence type="ECO:0000259" key="3">
    <source>
        <dbReference type="SMART" id="SM01329"/>
    </source>
</evidence>
<dbReference type="GO" id="GO:0009085">
    <property type="term" value="P:lysine biosynthetic process"/>
    <property type="evidence" value="ECO:0007669"/>
    <property type="project" value="TreeGrafter"/>
</dbReference>
<dbReference type="InterPro" id="IPR019818">
    <property type="entry name" value="IsoCit/isopropylmalate_DH_CS"/>
</dbReference>
<dbReference type="GO" id="GO:0006099">
    <property type="term" value="P:tricarboxylic acid cycle"/>
    <property type="evidence" value="ECO:0007669"/>
    <property type="project" value="TreeGrafter"/>
</dbReference>
<dbReference type="InterPro" id="IPR024084">
    <property type="entry name" value="IsoPropMal-DH-like_dom"/>
</dbReference>
<dbReference type="GO" id="GO:0000287">
    <property type="term" value="F:magnesium ion binding"/>
    <property type="evidence" value="ECO:0007669"/>
    <property type="project" value="InterPro"/>
</dbReference>
<dbReference type="PROSITE" id="PS00470">
    <property type="entry name" value="IDH_IMDH"/>
    <property type="match status" value="1"/>
</dbReference>
<dbReference type="PANTHER" id="PTHR11835">
    <property type="entry name" value="DECARBOXYLATING DEHYDROGENASES-ISOCITRATE, ISOPROPYLMALATE, TARTRATE"/>
    <property type="match status" value="1"/>
</dbReference>
<dbReference type="GO" id="GO:0051287">
    <property type="term" value="F:NAD binding"/>
    <property type="evidence" value="ECO:0007669"/>
    <property type="project" value="InterPro"/>
</dbReference>
<dbReference type="GO" id="GO:0047046">
    <property type="term" value="F:homoisocitrate dehydrogenase activity"/>
    <property type="evidence" value="ECO:0007669"/>
    <property type="project" value="TreeGrafter"/>
</dbReference>
<accession>A0AAD7F6E4</accession>
<dbReference type="SUPFAM" id="SSF53659">
    <property type="entry name" value="Isocitrate/Isopropylmalate dehydrogenase-like"/>
    <property type="match status" value="1"/>
</dbReference>
<evidence type="ECO:0000313" key="5">
    <source>
        <dbReference type="Proteomes" id="UP001218218"/>
    </source>
</evidence>
<dbReference type="Proteomes" id="UP001218218">
    <property type="component" value="Unassembled WGS sequence"/>
</dbReference>
<dbReference type="GO" id="GO:0006102">
    <property type="term" value="P:isocitrate metabolic process"/>
    <property type="evidence" value="ECO:0007669"/>
    <property type="project" value="TreeGrafter"/>
</dbReference>
<organism evidence="4 5">
    <name type="scientific">Mycena albidolilacea</name>
    <dbReference type="NCBI Taxonomy" id="1033008"/>
    <lineage>
        <taxon>Eukaryota</taxon>
        <taxon>Fungi</taxon>
        <taxon>Dikarya</taxon>
        <taxon>Basidiomycota</taxon>
        <taxon>Agaricomycotina</taxon>
        <taxon>Agaricomycetes</taxon>
        <taxon>Agaricomycetidae</taxon>
        <taxon>Agaricales</taxon>
        <taxon>Marasmiineae</taxon>
        <taxon>Mycenaceae</taxon>
        <taxon>Mycena</taxon>
    </lineage>
</organism>
<evidence type="ECO:0000313" key="4">
    <source>
        <dbReference type="EMBL" id="KAJ7368006.1"/>
    </source>
</evidence>
<dbReference type="Pfam" id="PF00180">
    <property type="entry name" value="Iso_dh"/>
    <property type="match status" value="1"/>
</dbReference>
<comment type="similarity">
    <text evidence="1">Belongs to the isocitrate and isopropylmalate dehydrogenases family.</text>
</comment>
<protein>
    <submittedName>
        <fullName evidence="4">Mitochondrial NAD-homo-isocitrate dehydrogenase LysB</fullName>
    </submittedName>
</protein>
<feature type="domain" description="Isopropylmalate dehydrogenase-like" evidence="3">
    <location>
        <begin position="18"/>
        <end position="356"/>
    </location>
</feature>
<dbReference type="SMART" id="SM01329">
    <property type="entry name" value="Iso_dh"/>
    <property type="match status" value="1"/>
</dbReference>
<dbReference type="EMBL" id="JARIHO010000001">
    <property type="protein sequence ID" value="KAJ7368006.1"/>
    <property type="molecule type" value="Genomic_DNA"/>
</dbReference>
<dbReference type="GO" id="GO:0004449">
    <property type="term" value="F:isocitrate dehydrogenase (NAD+) activity"/>
    <property type="evidence" value="ECO:0007669"/>
    <property type="project" value="TreeGrafter"/>
</dbReference>
<reference evidence="4" key="1">
    <citation type="submission" date="2023-03" db="EMBL/GenBank/DDBJ databases">
        <title>Massive genome expansion in bonnet fungi (Mycena s.s.) driven by repeated elements and novel gene families across ecological guilds.</title>
        <authorList>
            <consortium name="Lawrence Berkeley National Laboratory"/>
            <person name="Harder C.B."/>
            <person name="Miyauchi S."/>
            <person name="Viragh M."/>
            <person name="Kuo A."/>
            <person name="Thoen E."/>
            <person name="Andreopoulos B."/>
            <person name="Lu D."/>
            <person name="Skrede I."/>
            <person name="Drula E."/>
            <person name="Henrissat B."/>
            <person name="Morin E."/>
            <person name="Kohler A."/>
            <person name="Barry K."/>
            <person name="LaButti K."/>
            <person name="Morin E."/>
            <person name="Salamov A."/>
            <person name="Lipzen A."/>
            <person name="Mereny Z."/>
            <person name="Hegedus B."/>
            <person name="Baldrian P."/>
            <person name="Stursova M."/>
            <person name="Weitz H."/>
            <person name="Taylor A."/>
            <person name="Grigoriev I.V."/>
            <person name="Nagy L.G."/>
            <person name="Martin F."/>
            <person name="Kauserud H."/>
        </authorList>
    </citation>
    <scope>NUCLEOTIDE SEQUENCE</scope>
    <source>
        <strain evidence="4">CBHHK002</strain>
    </source>
</reference>
<comment type="caution">
    <text evidence="4">The sequence shown here is derived from an EMBL/GenBank/DDBJ whole genome shotgun (WGS) entry which is preliminary data.</text>
</comment>
<evidence type="ECO:0000256" key="1">
    <source>
        <dbReference type="ARBA" id="ARBA00007769"/>
    </source>
</evidence>
<gene>
    <name evidence="4" type="ORF">DFH08DRAFT_830056</name>
</gene>
<name>A0AAD7F6E4_9AGAR</name>
<proteinExistence type="inferred from homology"/>
<evidence type="ECO:0000256" key="2">
    <source>
        <dbReference type="ARBA" id="ARBA00022842"/>
    </source>
</evidence>
<keyword evidence="5" id="KW-1185">Reference proteome</keyword>
<dbReference type="PANTHER" id="PTHR11835:SF48">
    <property type="entry name" value="HOMOISOCITRATE DEHYDROGENASE, MITOCHONDRIAL"/>
    <property type="match status" value="1"/>
</dbReference>
<dbReference type="GO" id="GO:0005739">
    <property type="term" value="C:mitochondrion"/>
    <property type="evidence" value="ECO:0007669"/>
    <property type="project" value="TreeGrafter"/>
</dbReference>